<dbReference type="GO" id="GO:0009435">
    <property type="term" value="P:NAD+ biosynthetic process"/>
    <property type="evidence" value="ECO:0007669"/>
    <property type="project" value="UniProtKB-UniRule"/>
</dbReference>
<dbReference type="GO" id="GO:0005737">
    <property type="term" value="C:cytoplasm"/>
    <property type="evidence" value="ECO:0007669"/>
    <property type="project" value="UniProtKB-UniRule"/>
</dbReference>
<dbReference type="GO" id="GO:0019441">
    <property type="term" value="P:L-tryptophan catabolic process to kynurenine"/>
    <property type="evidence" value="ECO:0007669"/>
    <property type="project" value="TreeGrafter"/>
</dbReference>
<dbReference type="InterPro" id="IPR015424">
    <property type="entry name" value="PyrdxlP-dep_Trfase"/>
</dbReference>
<evidence type="ECO:0000256" key="3">
    <source>
        <dbReference type="ARBA" id="ARBA00022898"/>
    </source>
</evidence>
<evidence type="ECO:0000256" key="2">
    <source>
        <dbReference type="ARBA" id="ARBA00022801"/>
    </source>
</evidence>
<dbReference type="UniPathway" id="UPA00334">
    <property type="reaction ID" value="UER00455"/>
</dbReference>
<evidence type="ECO:0000256" key="1">
    <source>
        <dbReference type="ARBA" id="ARBA00022642"/>
    </source>
</evidence>
<feature type="binding site" evidence="4">
    <location>
        <position position="183"/>
    </location>
    <ligand>
        <name>pyridoxal 5'-phosphate</name>
        <dbReference type="ChEBI" id="CHEBI:597326"/>
    </ligand>
</feature>
<dbReference type="Proteomes" id="UP000234342">
    <property type="component" value="Unassembled WGS sequence"/>
</dbReference>
<dbReference type="HAMAP" id="MF_01970">
    <property type="entry name" value="Kynureninase"/>
    <property type="match status" value="1"/>
</dbReference>
<comment type="pathway">
    <text evidence="4 6">Amino-acid degradation; L-kynurenine degradation; L-alanine and anthranilate from L-kynurenine: step 1/1.</text>
</comment>
<dbReference type="EMBL" id="FXZE01000005">
    <property type="protein sequence ID" value="SMX82510.1"/>
    <property type="molecule type" value="Genomic_DNA"/>
</dbReference>
<comment type="cofactor">
    <cofactor evidence="4 6">
        <name>pyridoxal 5'-phosphate</name>
        <dbReference type="ChEBI" id="CHEBI:597326"/>
    </cofactor>
</comment>
<dbReference type="Gene3D" id="3.40.640.10">
    <property type="entry name" value="Type I PLP-dependent aspartate aminotransferase-like (Major domain)"/>
    <property type="match status" value="1"/>
</dbReference>
<evidence type="ECO:0000256" key="6">
    <source>
        <dbReference type="PIRNR" id="PIRNR038800"/>
    </source>
</evidence>
<keyword evidence="2 4" id="KW-0378">Hydrolase</keyword>
<feature type="binding site" evidence="4">
    <location>
        <position position="215"/>
    </location>
    <ligand>
        <name>pyridoxal 5'-phosphate</name>
        <dbReference type="ChEBI" id="CHEBI:597326"/>
    </ligand>
</feature>
<comment type="function">
    <text evidence="4 6">Catalyzes the cleavage of L-kynurenine (L-Kyn) and L-3-hydroxykynurenine (L-3OHKyn) into anthranilic acid (AA) and 3-hydroxyanthranilic acid (3-OHAA), respectively.</text>
</comment>
<comment type="catalytic activity">
    <reaction evidence="6">
        <text>3-hydroxy-L-kynurenine + H2O = 3-hydroxyanthranilate + L-alanine + H(+)</text>
        <dbReference type="Rhea" id="RHEA:25143"/>
        <dbReference type="ChEBI" id="CHEBI:15377"/>
        <dbReference type="ChEBI" id="CHEBI:15378"/>
        <dbReference type="ChEBI" id="CHEBI:36559"/>
        <dbReference type="ChEBI" id="CHEBI:57972"/>
        <dbReference type="ChEBI" id="CHEBI:58125"/>
        <dbReference type="EC" id="3.7.1.3"/>
    </reaction>
</comment>
<comment type="subunit">
    <text evidence="4 6">Homodimer.</text>
</comment>
<evidence type="ECO:0000256" key="4">
    <source>
        <dbReference type="HAMAP-Rule" id="MF_01970"/>
    </source>
</evidence>
<feature type="modified residue" description="N6-(pyridoxal phosphate)lysine" evidence="4">
    <location>
        <position position="238"/>
    </location>
</feature>
<name>A0A2H1J4X9_9MICO</name>
<gene>
    <name evidence="4" type="primary">kynU</name>
    <name evidence="7" type="ORF">BANT10_01640</name>
</gene>
<evidence type="ECO:0000313" key="7">
    <source>
        <dbReference type="EMBL" id="SMX82510.1"/>
    </source>
</evidence>
<comment type="pathway">
    <text evidence="4 6">Cofactor biosynthesis; NAD(+) biosynthesis; quinolinate from L-kynurenine: step 2/3.</text>
</comment>
<organism evidence="7 8">
    <name type="scientific">Brevibacterium antiquum</name>
    <dbReference type="NCBI Taxonomy" id="234835"/>
    <lineage>
        <taxon>Bacteria</taxon>
        <taxon>Bacillati</taxon>
        <taxon>Actinomycetota</taxon>
        <taxon>Actinomycetes</taxon>
        <taxon>Micrococcales</taxon>
        <taxon>Brevibacteriaceae</taxon>
        <taxon>Brevibacterium</taxon>
    </lineage>
</organism>
<dbReference type="SUPFAM" id="SSF53383">
    <property type="entry name" value="PLP-dependent transferases"/>
    <property type="match status" value="1"/>
</dbReference>
<dbReference type="GO" id="GO:0019805">
    <property type="term" value="P:quinolinate biosynthetic process"/>
    <property type="evidence" value="ECO:0007669"/>
    <property type="project" value="UniProtKB-UniRule"/>
</dbReference>
<feature type="binding site" evidence="4">
    <location>
        <position position="293"/>
    </location>
    <ligand>
        <name>pyridoxal 5'-phosphate</name>
        <dbReference type="ChEBI" id="CHEBI:597326"/>
    </ligand>
</feature>
<keyword evidence="1 4" id="KW-0662">Pyridine nucleotide biosynthesis</keyword>
<dbReference type="PANTHER" id="PTHR14084">
    <property type="entry name" value="KYNURENINASE"/>
    <property type="match status" value="1"/>
</dbReference>
<feature type="binding site" evidence="4">
    <location>
        <position position="105"/>
    </location>
    <ligand>
        <name>pyridoxal 5'-phosphate</name>
        <dbReference type="ChEBI" id="CHEBI:597326"/>
    </ligand>
</feature>
<evidence type="ECO:0000313" key="8">
    <source>
        <dbReference type="Proteomes" id="UP000234342"/>
    </source>
</evidence>
<feature type="binding site" evidence="4">
    <location>
        <position position="106"/>
    </location>
    <ligand>
        <name>pyridoxal 5'-phosphate</name>
        <dbReference type="ChEBI" id="CHEBI:597326"/>
    </ligand>
</feature>
<dbReference type="GO" id="GO:0043420">
    <property type="term" value="P:anthranilate metabolic process"/>
    <property type="evidence" value="ECO:0007669"/>
    <property type="project" value="TreeGrafter"/>
</dbReference>
<evidence type="ECO:0000256" key="5">
    <source>
        <dbReference type="NCBIfam" id="TIGR01814"/>
    </source>
</evidence>
<dbReference type="InterPro" id="IPR015422">
    <property type="entry name" value="PyrdxlP-dep_Trfase_small"/>
</dbReference>
<dbReference type="Gene3D" id="3.90.1150.10">
    <property type="entry name" value="Aspartate Aminotransferase, domain 1"/>
    <property type="match status" value="1"/>
</dbReference>
<dbReference type="PANTHER" id="PTHR14084:SF0">
    <property type="entry name" value="KYNURENINASE"/>
    <property type="match status" value="1"/>
</dbReference>
<reference evidence="8" key="1">
    <citation type="submission" date="2017-03" db="EMBL/GenBank/DDBJ databases">
        <authorList>
            <person name="Monnet C."/>
        </authorList>
    </citation>
    <scope>NUCLEOTIDE SEQUENCE [LARGE SCALE GENOMIC DNA]</scope>
    <source>
        <strain evidence="8">P10</strain>
    </source>
</reference>
<feature type="binding site" evidence="4">
    <location>
        <position position="237"/>
    </location>
    <ligand>
        <name>pyridoxal 5'-phosphate</name>
        <dbReference type="ChEBI" id="CHEBI:597326"/>
    </ligand>
</feature>
<comment type="catalytic activity">
    <reaction evidence="4 6">
        <text>L-kynurenine + H2O = anthranilate + L-alanine + H(+)</text>
        <dbReference type="Rhea" id="RHEA:16813"/>
        <dbReference type="ChEBI" id="CHEBI:15377"/>
        <dbReference type="ChEBI" id="CHEBI:15378"/>
        <dbReference type="ChEBI" id="CHEBI:16567"/>
        <dbReference type="ChEBI" id="CHEBI:57959"/>
        <dbReference type="ChEBI" id="CHEBI:57972"/>
        <dbReference type="EC" id="3.7.1.3"/>
    </reaction>
</comment>
<accession>A0A2H1J4X9</accession>
<protein>
    <recommendedName>
        <fullName evidence="4 5">Kynureninase</fullName>
        <ecNumber evidence="4 5">3.7.1.3</ecNumber>
    </recommendedName>
    <alternativeName>
        <fullName evidence="4">L-kynurenine hydrolase</fullName>
    </alternativeName>
</protein>
<dbReference type="RefSeq" id="WP_101642946.1">
    <property type="nucleotide sequence ID" value="NZ_FXZE01000005.1"/>
</dbReference>
<dbReference type="GO" id="GO:0030170">
    <property type="term" value="F:pyridoxal phosphate binding"/>
    <property type="evidence" value="ECO:0007669"/>
    <property type="project" value="UniProtKB-UniRule"/>
</dbReference>
<dbReference type="GO" id="GO:0030429">
    <property type="term" value="F:kynureninase activity"/>
    <property type="evidence" value="ECO:0007669"/>
    <property type="project" value="UniProtKB-UniRule"/>
</dbReference>
<dbReference type="NCBIfam" id="TIGR01814">
    <property type="entry name" value="kynureninase"/>
    <property type="match status" value="1"/>
</dbReference>
<feature type="binding site" evidence="4">
    <location>
        <position position="267"/>
    </location>
    <ligand>
        <name>pyridoxal 5'-phosphate</name>
        <dbReference type="ChEBI" id="CHEBI:597326"/>
    </ligand>
</feature>
<sequence>MTTPEHSTPRDRRTCERLDAEDPLRGFKDEFILPPDTIYLDGNSLGARTKGAAERAQEVIADERGAGLIRSWNTAGWFDLPATLGEKVAGIVGGGSGSTVVTDTTSINLFKAASAALKMQAADAPDRRVILTQQENFPSDIYMLQGLAEQLGGGYEVRLVDDAEVTAGFPSTMTDEVALVVLTHVNYRTGRLFDMTTTTSAVHDGGAMVIWDLCHSAGALEIDLAGSGADMAIGCTYKFLNGGPGSPAFIWVCEALQNRFTQPLSGWWGHAKPFEMSPDYAPAEGIRRYLTGTQGVISMSVAELGLDIANRVDMAAVRRKSLQLSDFFIELVESRLAEHPVELVTPREHSHRGSQVSITHPEGFAIMSALIERGIIGDYREPEVLRFGLTPLYIGFTDVWDTVEALRDILDNRIWDAPAHKVRGAVT</sequence>
<keyword evidence="3 4" id="KW-0663">Pyridoxal phosphate</keyword>
<comment type="similarity">
    <text evidence="4 6">Belongs to the kynureninase family.</text>
</comment>
<dbReference type="PIRSF" id="PIRSF038800">
    <property type="entry name" value="KYNU"/>
    <property type="match status" value="1"/>
</dbReference>
<dbReference type="EC" id="3.7.1.3" evidence="4 5"/>
<dbReference type="InterPro" id="IPR015421">
    <property type="entry name" value="PyrdxlP-dep_Trfase_major"/>
</dbReference>
<dbReference type="InterPro" id="IPR010111">
    <property type="entry name" value="Kynureninase"/>
</dbReference>
<feature type="binding site" evidence="4">
    <location>
        <begin position="137"/>
        <end position="140"/>
    </location>
    <ligand>
        <name>pyridoxal 5'-phosphate</name>
        <dbReference type="ChEBI" id="CHEBI:597326"/>
    </ligand>
</feature>
<feature type="binding site" evidence="4">
    <location>
        <position position="212"/>
    </location>
    <ligand>
        <name>pyridoxal 5'-phosphate</name>
        <dbReference type="ChEBI" id="CHEBI:597326"/>
    </ligand>
</feature>
<keyword evidence="8" id="KW-1185">Reference proteome</keyword>
<dbReference type="Pfam" id="PF22580">
    <property type="entry name" value="KYNU_C"/>
    <property type="match status" value="1"/>
</dbReference>
<dbReference type="GO" id="GO:0097053">
    <property type="term" value="P:L-kynurenine catabolic process"/>
    <property type="evidence" value="ECO:0007669"/>
    <property type="project" value="UniProtKB-UniRule"/>
</dbReference>
<proteinExistence type="inferred from homology"/>
<dbReference type="UniPathway" id="UPA00253">
    <property type="reaction ID" value="UER00329"/>
</dbReference>
<dbReference type="AlphaFoldDB" id="A0A2H1J4X9"/>